<dbReference type="STRING" id="1349767.GJA_2190"/>
<dbReference type="KEGG" id="jag:GJA_2190"/>
<evidence type="ECO:0000313" key="1">
    <source>
        <dbReference type="EMBL" id="CDG82825.1"/>
    </source>
</evidence>
<evidence type="ECO:0000313" key="2">
    <source>
        <dbReference type="Proteomes" id="UP000027604"/>
    </source>
</evidence>
<gene>
    <name evidence="1" type="ORF">GJA_2190</name>
</gene>
<keyword evidence="2" id="KW-1185">Reference proteome</keyword>
<name>W0V5D2_9BURK</name>
<dbReference type="Proteomes" id="UP000027604">
    <property type="component" value="Chromosome I"/>
</dbReference>
<organism evidence="1 2">
    <name type="scientific">Janthinobacterium agaricidamnosum NBRC 102515 = DSM 9628</name>
    <dbReference type="NCBI Taxonomy" id="1349767"/>
    <lineage>
        <taxon>Bacteria</taxon>
        <taxon>Pseudomonadati</taxon>
        <taxon>Pseudomonadota</taxon>
        <taxon>Betaproteobacteria</taxon>
        <taxon>Burkholderiales</taxon>
        <taxon>Oxalobacteraceae</taxon>
        <taxon>Janthinobacterium</taxon>
    </lineage>
</organism>
<proteinExistence type="predicted"/>
<accession>W0V5D2</accession>
<reference evidence="1 2" key="1">
    <citation type="journal article" date="2015" name="Genome Announc.">
        <title>Genome Sequence of Mushroom Soft-Rot Pathogen Janthinobacterium agaricidamnosum.</title>
        <authorList>
            <person name="Graupner K."/>
            <person name="Lackner G."/>
            <person name="Hertweck C."/>
        </authorList>
    </citation>
    <scope>NUCLEOTIDE SEQUENCE [LARGE SCALE GENOMIC DNA]</scope>
    <source>
        <strain evidence="2">NBRC 102515 / DSM 9628</strain>
    </source>
</reference>
<protein>
    <submittedName>
        <fullName evidence="1">Uncharacterized protein</fullName>
    </submittedName>
</protein>
<sequence>MVDGPVTKMAQYARRPRPVIWRGANVDQLMRTPAPPGTASLDNN</sequence>
<dbReference type="HOGENOM" id="CLU_3217314_0_0_4"/>
<dbReference type="AlphaFoldDB" id="W0V5D2"/>
<dbReference type="EMBL" id="HG322949">
    <property type="protein sequence ID" value="CDG82825.1"/>
    <property type="molecule type" value="Genomic_DNA"/>
</dbReference>